<evidence type="ECO:0000313" key="1">
    <source>
        <dbReference type="EMBL" id="KAF5187766.1"/>
    </source>
</evidence>
<dbReference type="PANTHER" id="PTHR12354:SF1">
    <property type="entry name" value="INTERFERON-RELATED DEVELOPMENTAL REGULATOR 1"/>
    <property type="match status" value="1"/>
</dbReference>
<proteinExistence type="predicted"/>
<dbReference type="InterPro" id="IPR039777">
    <property type="entry name" value="IFRD"/>
</dbReference>
<name>A0A7J6VRP0_THATH</name>
<sequence>DGYDPETTTNIGADVFRIARWSQLMQVNFLKCFLGGGFVKHMQENILLQDVFDCTPKKKSSQP</sequence>
<dbReference type="PANTHER" id="PTHR12354">
    <property type="entry name" value="INTERFERON-RELATED DEVELOPMENTAL REGULATOR"/>
    <property type="match status" value="1"/>
</dbReference>
<dbReference type="AlphaFoldDB" id="A0A7J6VRP0"/>
<comment type="caution">
    <text evidence="1">The sequence shown here is derived from an EMBL/GenBank/DDBJ whole genome shotgun (WGS) entry which is preliminary data.</text>
</comment>
<dbReference type="OrthoDB" id="686784at2759"/>
<accession>A0A7J6VRP0</accession>
<gene>
    <name evidence="1" type="ORF">FRX31_022647</name>
</gene>
<organism evidence="1 2">
    <name type="scientific">Thalictrum thalictroides</name>
    <name type="common">Rue-anemone</name>
    <name type="synonym">Anemone thalictroides</name>
    <dbReference type="NCBI Taxonomy" id="46969"/>
    <lineage>
        <taxon>Eukaryota</taxon>
        <taxon>Viridiplantae</taxon>
        <taxon>Streptophyta</taxon>
        <taxon>Embryophyta</taxon>
        <taxon>Tracheophyta</taxon>
        <taxon>Spermatophyta</taxon>
        <taxon>Magnoliopsida</taxon>
        <taxon>Ranunculales</taxon>
        <taxon>Ranunculaceae</taxon>
        <taxon>Thalictroideae</taxon>
        <taxon>Thalictrum</taxon>
    </lineage>
</organism>
<feature type="non-terminal residue" evidence="1">
    <location>
        <position position="1"/>
    </location>
</feature>
<evidence type="ECO:0000313" key="2">
    <source>
        <dbReference type="Proteomes" id="UP000554482"/>
    </source>
</evidence>
<reference evidence="1 2" key="1">
    <citation type="submission" date="2020-06" db="EMBL/GenBank/DDBJ databases">
        <title>Transcriptomic and genomic resources for Thalictrum thalictroides and T. hernandezii: Facilitating candidate gene discovery in an emerging model plant lineage.</title>
        <authorList>
            <person name="Arias T."/>
            <person name="Riano-Pachon D.M."/>
            <person name="Di Stilio V.S."/>
        </authorList>
    </citation>
    <scope>NUCLEOTIDE SEQUENCE [LARGE SCALE GENOMIC DNA]</scope>
    <source>
        <strain evidence="2">cv. WT478/WT964</strain>
        <tissue evidence="1">Leaves</tissue>
    </source>
</reference>
<protein>
    <submittedName>
        <fullName evidence="1">Interferon-related developmental regulator family protein / IFRD protein family</fullName>
    </submittedName>
</protein>
<dbReference type="Proteomes" id="UP000554482">
    <property type="component" value="Unassembled WGS sequence"/>
</dbReference>
<keyword evidence="2" id="KW-1185">Reference proteome</keyword>
<dbReference type="EMBL" id="JABWDY010027619">
    <property type="protein sequence ID" value="KAF5187766.1"/>
    <property type="molecule type" value="Genomic_DNA"/>
</dbReference>